<reference evidence="1" key="1">
    <citation type="submission" date="2014-05" db="EMBL/GenBank/DDBJ databases">
        <authorList>
            <person name="Chronopoulou M."/>
        </authorList>
    </citation>
    <scope>NUCLEOTIDE SEQUENCE</scope>
    <source>
        <tissue evidence="1">Whole organism</tissue>
    </source>
</reference>
<protein>
    <submittedName>
        <fullName evidence="1">Uncharacterized protein</fullName>
    </submittedName>
</protein>
<dbReference type="AlphaFoldDB" id="A0A0K2V4E8"/>
<evidence type="ECO:0000313" key="1">
    <source>
        <dbReference type="EMBL" id="CDW45007.1"/>
    </source>
</evidence>
<dbReference type="EMBL" id="HACA01027646">
    <property type="protein sequence ID" value="CDW45007.1"/>
    <property type="molecule type" value="Transcribed_RNA"/>
</dbReference>
<sequence>IRSPGFQLMGALSIHFPRTAYFPFEYPSHTPSYPLFMFFSKDLVFLCHTRWISSSLMEGSFNV</sequence>
<proteinExistence type="predicted"/>
<accession>A0A0K2V4E8</accession>
<name>A0A0K2V4E8_LEPSM</name>
<organism evidence="1">
    <name type="scientific">Lepeophtheirus salmonis</name>
    <name type="common">Salmon louse</name>
    <name type="synonym">Caligus salmonis</name>
    <dbReference type="NCBI Taxonomy" id="72036"/>
    <lineage>
        <taxon>Eukaryota</taxon>
        <taxon>Metazoa</taxon>
        <taxon>Ecdysozoa</taxon>
        <taxon>Arthropoda</taxon>
        <taxon>Crustacea</taxon>
        <taxon>Multicrustacea</taxon>
        <taxon>Hexanauplia</taxon>
        <taxon>Copepoda</taxon>
        <taxon>Siphonostomatoida</taxon>
        <taxon>Caligidae</taxon>
        <taxon>Lepeophtheirus</taxon>
    </lineage>
</organism>
<feature type="non-terminal residue" evidence="1">
    <location>
        <position position="1"/>
    </location>
</feature>